<dbReference type="AlphaFoldDB" id="A0A1G6X2Z0"/>
<organism evidence="2 3">
    <name type="scientific">Desulfuromonas thiophila</name>
    <dbReference type="NCBI Taxonomy" id="57664"/>
    <lineage>
        <taxon>Bacteria</taxon>
        <taxon>Pseudomonadati</taxon>
        <taxon>Thermodesulfobacteriota</taxon>
        <taxon>Desulfuromonadia</taxon>
        <taxon>Desulfuromonadales</taxon>
        <taxon>Desulfuromonadaceae</taxon>
        <taxon>Desulfuromonas</taxon>
    </lineage>
</organism>
<reference evidence="3" key="1">
    <citation type="submission" date="2016-10" db="EMBL/GenBank/DDBJ databases">
        <authorList>
            <person name="Varghese N."/>
            <person name="Submissions S."/>
        </authorList>
    </citation>
    <scope>NUCLEOTIDE SEQUENCE [LARGE SCALE GENOMIC DNA]</scope>
    <source>
        <strain evidence="3">DSM 8987</strain>
    </source>
</reference>
<feature type="transmembrane region" description="Helical" evidence="1">
    <location>
        <begin position="29"/>
        <end position="48"/>
    </location>
</feature>
<dbReference type="EMBL" id="FNAQ01000001">
    <property type="protein sequence ID" value="SDD71656.1"/>
    <property type="molecule type" value="Genomic_DNA"/>
</dbReference>
<sequence length="278" mass="29540">MLRVLLLLALVPLGGWLFGQLPWSGGTATLVLLAALLLTLTTRLADALRSLEIRGDGRQRWLLVASLALLLPGLLIRPDGGPGPLAALLHSGLLLLAAALLGQLTARGLRRPAELAPVCVVAAWADLCSIRKGPTAIAVEQIGTYYQTGRQGPPPLADGLLVKALLPGTPLPLPLFGVTDAFVVALLGAALARLELRPGPTLPLPGWRPRLHLAPAGLWLALLLAQIGECFVPGLVVICGLVLAWLLVREPASRRLTKRDWQLTLLFPLLISLGLFCW</sequence>
<keyword evidence="1" id="KW-0472">Membrane</keyword>
<dbReference type="OrthoDB" id="5405880at2"/>
<feature type="transmembrane region" description="Helical" evidence="1">
    <location>
        <begin position="173"/>
        <end position="196"/>
    </location>
</feature>
<feature type="transmembrane region" description="Helical" evidence="1">
    <location>
        <begin position="83"/>
        <end position="102"/>
    </location>
</feature>
<name>A0A1G6X2Z0_9BACT</name>
<protein>
    <submittedName>
        <fullName evidence="2">Uncharacterized protein</fullName>
    </submittedName>
</protein>
<keyword evidence="1" id="KW-0812">Transmembrane</keyword>
<feature type="transmembrane region" description="Helical" evidence="1">
    <location>
        <begin position="60"/>
        <end position="77"/>
    </location>
</feature>
<evidence type="ECO:0000313" key="3">
    <source>
        <dbReference type="Proteomes" id="UP000243205"/>
    </source>
</evidence>
<evidence type="ECO:0000256" key="1">
    <source>
        <dbReference type="SAM" id="Phobius"/>
    </source>
</evidence>
<dbReference type="Proteomes" id="UP000243205">
    <property type="component" value="Unassembled WGS sequence"/>
</dbReference>
<keyword evidence="3" id="KW-1185">Reference proteome</keyword>
<evidence type="ECO:0000313" key="2">
    <source>
        <dbReference type="EMBL" id="SDD71656.1"/>
    </source>
</evidence>
<proteinExistence type="predicted"/>
<accession>A0A1G6X2Z0</accession>
<keyword evidence="1" id="KW-1133">Transmembrane helix</keyword>
<feature type="transmembrane region" description="Helical" evidence="1">
    <location>
        <begin position="216"/>
        <end position="248"/>
    </location>
</feature>
<dbReference type="RefSeq" id="WP_092075257.1">
    <property type="nucleotide sequence ID" value="NZ_FNAQ01000001.1"/>
</dbReference>
<gene>
    <name evidence="2" type="ORF">SAMN05661003_10198</name>
</gene>